<keyword evidence="4" id="KW-0326">Glycosidase</keyword>
<dbReference type="GO" id="GO:0005576">
    <property type="term" value="C:extracellular region"/>
    <property type="evidence" value="ECO:0007669"/>
    <property type="project" value="UniProtKB-SubCell"/>
</dbReference>
<keyword evidence="3" id="KW-0378">Hydrolase</keyword>
<evidence type="ECO:0007829" key="8">
    <source>
        <dbReference type="PeptideAtlas" id="A0A0P0WY55"/>
    </source>
</evidence>
<reference evidence="7" key="1">
    <citation type="journal article" date="2005" name="Nature">
        <title>The map-based sequence of the rice genome.</title>
        <authorList>
            <consortium name="International rice genome sequencing project (IRGSP)"/>
            <person name="Matsumoto T."/>
            <person name="Wu J."/>
            <person name="Kanamori H."/>
            <person name="Katayose Y."/>
            <person name="Fujisawa M."/>
            <person name="Namiki N."/>
            <person name="Mizuno H."/>
            <person name="Yamamoto K."/>
            <person name="Antonio B.A."/>
            <person name="Baba T."/>
            <person name="Sakata K."/>
            <person name="Nagamura Y."/>
            <person name="Aoki H."/>
            <person name="Arikawa K."/>
            <person name="Arita K."/>
            <person name="Bito T."/>
            <person name="Chiden Y."/>
            <person name="Fujitsuka N."/>
            <person name="Fukunaka R."/>
            <person name="Hamada M."/>
            <person name="Harada C."/>
            <person name="Hayashi A."/>
            <person name="Hijishita S."/>
            <person name="Honda M."/>
            <person name="Hosokawa S."/>
            <person name="Ichikawa Y."/>
            <person name="Idonuma A."/>
            <person name="Iijima M."/>
            <person name="Ikeda M."/>
            <person name="Ikeno M."/>
            <person name="Ito K."/>
            <person name="Ito S."/>
            <person name="Ito T."/>
            <person name="Ito Y."/>
            <person name="Ito Y."/>
            <person name="Iwabuchi A."/>
            <person name="Kamiya K."/>
            <person name="Karasawa W."/>
            <person name="Kurita K."/>
            <person name="Katagiri S."/>
            <person name="Kikuta A."/>
            <person name="Kobayashi H."/>
            <person name="Kobayashi N."/>
            <person name="Machita K."/>
            <person name="Maehara T."/>
            <person name="Masukawa M."/>
            <person name="Mizubayashi T."/>
            <person name="Mukai Y."/>
            <person name="Nagasaki H."/>
            <person name="Nagata Y."/>
            <person name="Naito S."/>
            <person name="Nakashima M."/>
            <person name="Nakama Y."/>
            <person name="Nakamichi Y."/>
            <person name="Nakamura M."/>
            <person name="Meguro A."/>
            <person name="Negishi M."/>
            <person name="Ohta I."/>
            <person name="Ohta T."/>
            <person name="Okamoto M."/>
            <person name="Ono N."/>
            <person name="Saji S."/>
            <person name="Sakaguchi M."/>
            <person name="Sakai K."/>
            <person name="Shibata M."/>
            <person name="Shimokawa T."/>
            <person name="Song J."/>
            <person name="Takazaki Y."/>
            <person name="Terasawa K."/>
            <person name="Tsugane M."/>
            <person name="Tsuji K."/>
            <person name="Ueda S."/>
            <person name="Waki K."/>
            <person name="Yamagata H."/>
            <person name="Yamamoto M."/>
            <person name="Yamamoto S."/>
            <person name="Yamane H."/>
            <person name="Yoshiki S."/>
            <person name="Yoshihara R."/>
            <person name="Yukawa K."/>
            <person name="Zhong H."/>
            <person name="Yano M."/>
            <person name="Yuan Q."/>
            <person name="Ouyang S."/>
            <person name="Liu J."/>
            <person name="Jones K.M."/>
            <person name="Gansberger K."/>
            <person name="Moffat K."/>
            <person name="Hill J."/>
            <person name="Bera J."/>
            <person name="Fadrosh D."/>
            <person name="Jin S."/>
            <person name="Johri S."/>
            <person name="Kim M."/>
            <person name="Overton L."/>
            <person name="Reardon M."/>
            <person name="Tsitrin T."/>
            <person name="Vuong H."/>
            <person name="Weaver B."/>
            <person name="Ciecko A."/>
            <person name="Tallon L."/>
            <person name="Jackson J."/>
            <person name="Pai G."/>
            <person name="Aken S.V."/>
            <person name="Utterback T."/>
            <person name="Reidmuller S."/>
            <person name="Feldblyum T."/>
            <person name="Hsiao J."/>
            <person name="Zismann V."/>
            <person name="Iobst S."/>
            <person name="de Vazeille A.R."/>
            <person name="Buell C.R."/>
            <person name="Ying K."/>
            <person name="Li Y."/>
            <person name="Lu T."/>
            <person name="Huang Y."/>
            <person name="Zhao Q."/>
            <person name="Feng Q."/>
            <person name="Zhang L."/>
            <person name="Zhu J."/>
            <person name="Weng Q."/>
            <person name="Mu J."/>
            <person name="Lu Y."/>
            <person name="Fan D."/>
            <person name="Liu Y."/>
            <person name="Guan J."/>
            <person name="Zhang Y."/>
            <person name="Yu S."/>
            <person name="Liu X."/>
            <person name="Zhang Y."/>
            <person name="Hong G."/>
            <person name="Han B."/>
            <person name="Choisne N."/>
            <person name="Demange N."/>
            <person name="Orjeda G."/>
            <person name="Samain S."/>
            <person name="Cattolico L."/>
            <person name="Pelletier E."/>
            <person name="Couloux A."/>
            <person name="Segurens B."/>
            <person name="Wincker P."/>
            <person name="D'Hont A."/>
            <person name="Scarpelli C."/>
            <person name="Weissenbach J."/>
            <person name="Salanoubat M."/>
            <person name="Quetier F."/>
            <person name="Yu Y."/>
            <person name="Kim H.R."/>
            <person name="Rambo T."/>
            <person name="Currie J."/>
            <person name="Collura K."/>
            <person name="Luo M."/>
            <person name="Yang T."/>
            <person name="Ammiraju J.S.S."/>
            <person name="Engler F."/>
            <person name="Soderlund C."/>
            <person name="Wing R.A."/>
            <person name="Palmer L.E."/>
            <person name="de la Bastide M."/>
            <person name="Spiegel L."/>
            <person name="Nascimento L."/>
            <person name="Zutavern T."/>
            <person name="O'Shaughnessy A."/>
            <person name="Dike S."/>
            <person name="Dedhia N."/>
            <person name="Preston R."/>
            <person name="Balija V."/>
            <person name="McCombie W.R."/>
            <person name="Chow T."/>
            <person name="Chen H."/>
            <person name="Chung M."/>
            <person name="Chen C."/>
            <person name="Shaw J."/>
            <person name="Wu H."/>
            <person name="Hsiao K."/>
            <person name="Chao Y."/>
            <person name="Chu M."/>
            <person name="Cheng C."/>
            <person name="Hour A."/>
            <person name="Lee P."/>
            <person name="Lin S."/>
            <person name="Lin Y."/>
            <person name="Liou J."/>
            <person name="Liu S."/>
            <person name="Hsing Y."/>
            <person name="Raghuvanshi S."/>
            <person name="Mohanty A."/>
            <person name="Bharti A.K."/>
            <person name="Gaur A."/>
            <person name="Gupta V."/>
            <person name="Kumar D."/>
            <person name="Ravi V."/>
            <person name="Vij S."/>
            <person name="Kapur A."/>
            <person name="Khurana P."/>
            <person name="Khurana P."/>
            <person name="Khurana J.P."/>
            <person name="Tyagi A.K."/>
            <person name="Gaikwad K."/>
            <person name="Singh A."/>
            <person name="Dalal V."/>
            <person name="Srivastava S."/>
            <person name="Dixit A."/>
            <person name="Pal A.K."/>
            <person name="Ghazi I.A."/>
            <person name="Yadav M."/>
            <person name="Pandit A."/>
            <person name="Bhargava A."/>
            <person name="Sureshbabu K."/>
            <person name="Batra K."/>
            <person name="Sharma T.R."/>
            <person name="Mohapatra T."/>
            <person name="Singh N.K."/>
            <person name="Messing J."/>
            <person name="Nelson A.B."/>
            <person name="Fuks G."/>
            <person name="Kavchok S."/>
            <person name="Keizer G."/>
            <person name="Linton E."/>
            <person name="Llaca V."/>
            <person name="Song R."/>
            <person name="Tanyolac B."/>
            <person name="Young S."/>
            <person name="Ho-Il K."/>
            <person name="Hahn J.H."/>
            <person name="Sangsakoo G."/>
            <person name="Vanavichit A."/>
            <person name="de Mattos Luiz.A.T."/>
            <person name="Zimmer P.D."/>
            <person name="Malone G."/>
            <person name="Dellagostin O."/>
            <person name="de Oliveira A.C."/>
            <person name="Bevan M."/>
            <person name="Bancroft I."/>
            <person name="Minx P."/>
            <person name="Cordum H."/>
            <person name="Wilson R."/>
            <person name="Cheng Z."/>
            <person name="Jin W."/>
            <person name="Jiang J."/>
            <person name="Leong S.A."/>
            <person name="Iwama H."/>
            <person name="Gojobori T."/>
            <person name="Itoh T."/>
            <person name="Niimura Y."/>
            <person name="Fujii Y."/>
            <person name="Habara T."/>
            <person name="Sakai H."/>
            <person name="Sato Y."/>
            <person name="Wilson G."/>
            <person name="Kumar K."/>
            <person name="McCouch S."/>
            <person name="Juretic N."/>
            <person name="Hoen D."/>
            <person name="Wright S."/>
            <person name="Bruskiewich R."/>
            <person name="Bureau T."/>
            <person name="Miyao A."/>
            <person name="Hirochika H."/>
            <person name="Nishikawa T."/>
            <person name="Kadowaki K."/>
            <person name="Sugiura M."/>
            <person name="Burr B."/>
            <person name="Sasaki T."/>
        </authorList>
    </citation>
    <scope>NUCLEOTIDE SEQUENCE [LARGE SCALE GENOMIC DNA]</scope>
    <source>
        <strain evidence="7">cv. Nipponbare</strain>
    </source>
</reference>
<reference evidence="6 7" key="2">
    <citation type="journal article" date="2013" name="Plant Cell Physiol.">
        <title>Rice Annotation Project Database (RAP-DB): an integrative and interactive database for rice genomics.</title>
        <authorList>
            <person name="Sakai H."/>
            <person name="Lee S.S."/>
            <person name="Tanaka T."/>
            <person name="Numa H."/>
            <person name="Kim J."/>
            <person name="Kawahara Y."/>
            <person name="Wakimoto H."/>
            <person name="Yang C.C."/>
            <person name="Iwamoto M."/>
            <person name="Abe T."/>
            <person name="Yamada Y."/>
            <person name="Muto A."/>
            <person name="Inokuchi H."/>
            <person name="Ikemura T."/>
            <person name="Matsumoto T."/>
            <person name="Sasaki T."/>
            <person name="Itoh T."/>
        </authorList>
    </citation>
    <scope>NUCLEOTIDE SEQUENCE [LARGE SCALE GENOMIC DNA]</scope>
    <source>
        <strain evidence="7">cv. Nipponbare</strain>
    </source>
</reference>
<dbReference type="Gramene" id="Os06t0573600-03">
    <property type="protein sequence ID" value="Os06t0573600-03"/>
    <property type="gene ID" value="Os06g0573600"/>
</dbReference>
<evidence type="ECO:0000256" key="1">
    <source>
        <dbReference type="ARBA" id="ARBA00004613"/>
    </source>
</evidence>
<protein>
    <submittedName>
        <fullName evidence="6">Os06g0573600 protein</fullName>
    </submittedName>
</protein>
<feature type="domain" description="Beta-galactosidase galactose-binding" evidence="5">
    <location>
        <begin position="31"/>
        <end position="115"/>
    </location>
</feature>
<dbReference type="InterPro" id="IPR048913">
    <property type="entry name" value="BetaGal_gal-bd"/>
</dbReference>
<dbReference type="InterPro" id="IPR001944">
    <property type="entry name" value="Glycoside_Hdrlase_35"/>
</dbReference>
<name>A0A0P0WY55_ORYSJ</name>
<evidence type="ECO:0000256" key="4">
    <source>
        <dbReference type="ARBA" id="ARBA00023295"/>
    </source>
</evidence>
<dbReference type="Pfam" id="PF21467">
    <property type="entry name" value="BetaGal_gal-bd"/>
    <property type="match status" value="1"/>
</dbReference>
<dbReference type="AlphaFoldDB" id="A0A0P0WY55"/>
<dbReference type="PRINTS" id="PR00742">
    <property type="entry name" value="GLHYDRLASE35"/>
</dbReference>
<proteinExistence type="evidence at protein level"/>
<reference evidence="6 7" key="3">
    <citation type="journal article" date="2013" name="Rice">
        <title>Improvement of the Oryza sativa Nipponbare reference genome using next generation sequence and optical map data.</title>
        <authorList>
            <person name="Kawahara Y."/>
            <person name="de la Bastide M."/>
            <person name="Hamilton J.P."/>
            <person name="Kanamori H."/>
            <person name="McCombie W.R."/>
            <person name="Ouyang S."/>
            <person name="Schwartz D.C."/>
            <person name="Tanaka T."/>
            <person name="Wu J."/>
            <person name="Zhou S."/>
            <person name="Childs K.L."/>
            <person name="Davidson R.M."/>
            <person name="Lin H."/>
            <person name="Quesada-Ocampo L."/>
            <person name="Vaillancourt B."/>
            <person name="Sakai H."/>
            <person name="Lee S.S."/>
            <person name="Kim J."/>
            <person name="Numa H."/>
            <person name="Itoh T."/>
            <person name="Buell C.R."/>
            <person name="Matsumoto T."/>
        </authorList>
    </citation>
    <scope>NUCLEOTIDE SEQUENCE [LARGE SCALE GENOMIC DNA]</scope>
    <source>
        <strain evidence="7">cv. Nipponbare</strain>
    </source>
</reference>
<keyword evidence="8 9" id="KW-1267">Proteomics identification</keyword>
<evidence type="ECO:0007829" key="9">
    <source>
        <dbReference type="ProteomicsDB" id="A0A0P0WY55"/>
    </source>
</evidence>
<evidence type="ECO:0000313" key="6">
    <source>
        <dbReference type="EMBL" id="BAS98332.1"/>
    </source>
</evidence>
<keyword evidence="7" id="KW-1185">Reference proteome</keyword>
<accession>A0A0P0WY55</accession>
<gene>
    <name evidence="6" type="ordered locus">Os06g0573600</name>
    <name evidence="6" type="ORF">OSNPB_060573600</name>
</gene>
<dbReference type="InterPro" id="IPR008979">
    <property type="entry name" value="Galactose-bd-like_sf"/>
</dbReference>
<keyword evidence="2" id="KW-0964">Secreted</keyword>
<dbReference type="Proteomes" id="UP000059680">
    <property type="component" value="Chromosome 6"/>
</dbReference>
<evidence type="ECO:0000259" key="5">
    <source>
        <dbReference type="Pfam" id="PF21467"/>
    </source>
</evidence>
<dbReference type="PANTHER" id="PTHR23421">
    <property type="entry name" value="BETA-GALACTOSIDASE RELATED"/>
    <property type="match status" value="1"/>
</dbReference>
<evidence type="ECO:0000256" key="2">
    <source>
        <dbReference type="ARBA" id="ARBA00022525"/>
    </source>
</evidence>
<dbReference type="SUPFAM" id="SSF49785">
    <property type="entry name" value="Galactose-binding domain-like"/>
    <property type="match status" value="1"/>
</dbReference>
<dbReference type="FunFam" id="2.60.120.260:FF:000076">
    <property type="entry name" value="Beta-galactosidase"/>
    <property type="match status" value="1"/>
</dbReference>
<sequence length="137" mass="14437">IGLKGEKLGVHSVSGSSSVEWGGAAGKQPVTWHRAYFNAPAGGAPVALDLGSMGKGQAWVNGHLIGRYWSYKASGNCGGCSYAGTYSEKKCQANCGDASQRWYHVPRSWLNPSGNLVVLLEEFGGDLSGVTLMTRTT</sequence>
<dbReference type="GO" id="GO:0005975">
    <property type="term" value="P:carbohydrate metabolic process"/>
    <property type="evidence" value="ECO:0007669"/>
    <property type="project" value="InterPro"/>
</dbReference>
<evidence type="ECO:0000256" key="3">
    <source>
        <dbReference type="ARBA" id="ARBA00022801"/>
    </source>
</evidence>
<evidence type="ECO:0000313" key="7">
    <source>
        <dbReference type="Proteomes" id="UP000059680"/>
    </source>
</evidence>
<comment type="subcellular location">
    <subcellularLocation>
        <location evidence="1">Secreted</location>
    </subcellularLocation>
</comment>
<dbReference type="GO" id="GO:0004553">
    <property type="term" value="F:hydrolase activity, hydrolyzing O-glycosyl compounds"/>
    <property type="evidence" value="ECO:0007669"/>
    <property type="project" value="InterPro"/>
</dbReference>
<feature type="non-terminal residue" evidence="6">
    <location>
        <position position="1"/>
    </location>
</feature>
<dbReference type="ExpressionAtlas" id="A0A0P0WY55">
    <property type="expression patterns" value="baseline and differential"/>
</dbReference>
<dbReference type="EMBL" id="AP014962">
    <property type="protein sequence ID" value="BAS98332.1"/>
    <property type="molecule type" value="Genomic_DNA"/>
</dbReference>
<dbReference type="Gene3D" id="2.60.120.260">
    <property type="entry name" value="Galactose-binding domain-like"/>
    <property type="match status" value="1"/>
</dbReference>
<organism evidence="6 7">
    <name type="scientific">Oryza sativa subsp. japonica</name>
    <name type="common">Rice</name>
    <dbReference type="NCBI Taxonomy" id="39947"/>
    <lineage>
        <taxon>Eukaryota</taxon>
        <taxon>Viridiplantae</taxon>
        <taxon>Streptophyta</taxon>
        <taxon>Embryophyta</taxon>
        <taxon>Tracheophyta</taxon>
        <taxon>Spermatophyta</taxon>
        <taxon>Magnoliopsida</taxon>
        <taxon>Liliopsida</taxon>
        <taxon>Poales</taxon>
        <taxon>Poaceae</taxon>
        <taxon>BOP clade</taxon>
        <taxon>Oryzoideae</taxon>
        <taxon>Oryzeae</taxon>
        <taxon>Oryzinae</taxon>
        <taxon>Oryza</taxon>
        <taxon>Oryza sativa</taxon>
    </lineage>
</organism>